<evidence type="ECO:0000313" key="12">
    <source>
        <dbReference type="RefSeq" id="XP_067154499.1"/>
    </source>
</evidence>
<dbReference type="GeneID" id="136992276"/>
<feature type="region of interest" description="Disordered" evidence="9">
    <location>
        <begin position="32"/>
        <end position="83"/>
    </location>
</feature>
<evidence type="ECO:0000313" key="11">
    <source>
        <dbReference type="Proteomes" id="UP001652627"/>
    </source>
</evidence>
<evidence type="ECO:0000256" key="9">
    <source>
        <dbReference type="SAM" id="MobiDB-lite"/>
    </source>
</evidence>
<evidence type="ECO:0000256" key="2">
    <source>
        <dbReference type="ARBA" id="ARBA00010968"/>
    </source>
</evidence>
<evidence type="ECO:0000256" key="8">
    <source>
        <dbReference type="RuleBase" id="RU000635"/>
    </source>
</evidence>
<dbReference type="Pfam" id="PF00446">
    <property type="entry name" value="GnRH"/>
    <property type="match status" value="1"/>
</dbReference>
<dbReference type="PANTHER" id="PTHR10522">
    <property type="entry name" value="GONADOLIBERIN"/>
    <property type="match status" value="1"/>
</dbReference>
<evidence type="ECO:0000256" key="5">
    <source>
        <dbReference type="ARBA" id="ARBA00022702"/>
    </source>
</evidence>
<feature type="chain" id="PRO_5046529266" description="Progonadoliberin" evidence="10">
    <location>
        <begin position="25"/>
        <end position="83"/>
    </location>
</feature>
<evidence type="ECO:0000256" key="4">
    <source>
        <dbReference type="ARBA" id="ARBA00022685"/>
    </source>
</evidence>
<dbReference type="InterPro" id="IPR019792">
    <property type="entry name" value="Gonadoliberin"/>
</dbReference>
<sequence length="83" mass="9022">MAPRGALLLVALLLLLVAVRRCPAQHWSHGWYPGGKRDLGAPPRPQVADAPRPCRTPGCAPRQPPGLRAMLAAAPHRPPWKKQ</sequence>
<dbReference type="InterPro" id="IPR002012">
    <property type="entry name" value="GnRH"/>
</dbReference>
<gene>
    <name evidence="12" type="primary">LOC136992276</name>
</gene>
<feature type="signal peptide" evidence="10">
    <location>
        <begin position="1"/>
        <end position="24"/>
    </location>
</feature>
<keyword evidence="3" id="KW-0964">Secreted</keyword>
<keyword evidence="6 10" id="KW-0732">Signal</keyword>
<keyword evidence="7 8" id="KW-0027">Amidation</keyword>
<organism evidence="11 12">
    <name type="scientific">Apteryx mantelli</name>
    <name type="common">North Island brown kiwi</name>
    <dbReference type="NCBI Taxonomy" id="2696672"/>
    <lineage>
        <taxon>Eukaryota</taxon>
        <taxon>Metazoa</taxon>
        <taxon>Chordata</taxon>
        <taxon>Craniata</taxon>
        <taxon>Vertebrata</taxon>
        <taxon>Euteleostomi</taxon>
        <taxon>Archelosauria</taxon>
        <taxon>Archosauria</taxon>
        <taxon>Dinosauria</taxon>
        <taxon>Saurischia</taxon>
        <taxon>Theropoda</taxon>
        <taxon>Coelurosauria</taxon>
        <taxon>Aves</taxon>
        <taxon>Palaeognathae</taxon>
        <taxon>Apterygiformes</taxon>
        <taxon>Apterygidae</taxon>
        <taxon>Apteryx</taxon>
    </lineage>
</organism>
<dbReference type="Proteomes" id="UP001652627">
    <property type="component" value="Chromosome 5"/>
</dbReference>
<comment type="similarity">
    <text evidence="2 8">Belongs to the GnRH family.</text>
</comment>
<dbReference type="RefSeq" id="XP_067154499.1">
    <property type="nucleotide sequence ID" value="XM_067298398.1"/>
</dbReference>
<keyword evidence="11" id="KW-1185">Reference proteome</keyword>
<dbReference type="PROSITE" id="PS00473">
    <property type="entry name" value="GNRH"/>
    <property type="match status" value="1"/>
</dbReference>
<reference evidence="12" key="1">
    <citation type="submission" date="2025-08" db="UniProtKB">
        <authorList>
            <consortium name="RefSeq"/>
        </authorList>
    </citation>
    <scope>IDENTIFICATION</scope>
    <source>
        <tissue evidence="12">Blood</tissue>
    </source>
</reference>
<dbReference type="PANTHER" id="PTHR10522:SF6">
    <property type="entry name" value="PROGONADOLIBERIN-2"/>
    <property type="match status" value="1"/>
</dbReference>
<keyword evidence="5 8" id="KW-0372">Hormone</keyword>
<evidence type="ECO:0000256" key="3">
    <source>
        <dbReference type="ARBA" id="ARBA00022525"/>
    </source>
</evidence>
<protein>
    <recommendedName>
        <fullName evidence="8">Progonadoliberin</fullName>
    </recommendedName>
    <component>
        <recommendedName>
            <fullName evidence="8">Gonadoliberin</fullName>
        </recommendedName>
        <alternativeName>
            <fullName evidence="8">Gonadotropin-releasing hormone</fullName>
            <shortName evidence="8">GnRH</shortName>
        </alternativeName>
        <alternativeName>
            <fullName evidence="8">Luliberin</fullName>
        </alternativeName>
        <alternativeName>
            <fullName evidence="8">Luteinizing hormone-releasing hormone</fullName>
            <shortName evidence="8">LH-RH</shortName>
        </alternativeName>
    </component>
    <component>
        <recommendedName>
            <fullName evidence="8">GnRH-associated peptide</fullName>
        </recommendedName>
        <alternativeName>
            <fullName evidence="8">GnRH-associated peptide</fullName>
        </alternativeName>
    </component>
</protein>
<keyword evidence="4" id="KW-0165">Cleavage on pair of basic residues</keyword>
<accession>A0ABM4EP80</accession>
<evidence type="ECO:0000256" key="10">
    <source>
        <dbReference type="SAM" id="SignalP"/>
    </source>
</evidence>
<name>A0ABM4EP80_9AVES</name>
<comment type="function">
    <text evidence="8">Stimulates the secretion of gonadotropins.</text>
</comment>
<evidence type="ECO:0000256" key="7">
    <source>
        <dbReference type="ARBA" id="ARBA00022815"/>
    </source>
</evidence>
<evidence type="ECO:0000256" key="6">
    <source>
        <dbReference type="ARBA" id="ARBA00022729"/>
    </source>
</evidence>
<proteinExistence type="inferred from homology"/>
<comment type="subcellular location">
    <subcellularLocation>
        <location evidence="1 8">Secreted</location>
    </subcellularLocation>
</comment>
<evidence type="ECO:0000256" key="1">
    <source>
        <dbReference type="ARBA" id="ARBA00004613"/>
    </source>
</evidence>